<comment type="caution">
    <text evidence="1">The sequence shown here is derived from an EMBL/GenBank/DDBJ whole genome shotgun (WGS) entry which is preliminary data.</text>
</comment>
<reference evidence="1 2" key="1">
    <citation type="journal article" date="2012" name="Genome Biol.">
        <title>Genome and low-iron response of an oceanic diatom adapted to chronic iron limitation.</title>
        <authorList>
            <person name="Lommer M."/>
            <person name="Specht M."/>
            <person name="Roy A.S."/>
            <person name="Kraemer L."/>
            <person name="Andreson R."/>
            <person name="Gutowska M.A."/>
            <person name="Wolf J."/>
            <person name="Bergner S.V."/>
            <person name="Schilhabel M.B."/>
            <person name="Klostermeier U.C."/>
            <person name="Beiko R.G."/>
            <person name="Rosenstiel P."/>
            <person name="Hippler M."/>
            <person name="Laroche J."/>
        </authorList>
    </citation>
    <scope>NUCLEOTIDE SEQUENCE [LARGE SCALE GENOMIC DNA]</scope>
    <source>
        <strain evidence="1 2">CCMP1005</strain>
    </source>
</reference>
<evidence type="ECO:0000313" key="1">
    <source>
        <dbReference type="EMBL" id="EJK52741.1"/>
    </source>
</evidence>
<gene>
    <name evidence="1" type="ORF">THAOC_27955</name>
</gene>
<sequence length="125" mass="13533">MNHDAKMAISRAIEDNEGVADRNHPGGYRHISIFRQVDCAAALGDSAAEIRRYHSKGEHVNMMHGQHEALSKFVRRPVPEPVQKSTTPVQKQHGAASRSLRVAVGRTPAGKDVDNGVGIYTAAVA</sequence>
<organism evidence="1 2">
    <name type="scientific">Thalassiosira oceanica</name>
    <name type="common">Marine diatom</name>
    <dbReference type="NCBI Taxonomy" id="159749"/>
    <lineage>
        <taxon>Eukaryota</taxon>
        <taxon>Sar</taxon>
        <taxon>Stramenopiles</taxon>
        <taxon>Ochrophyta</taxon>
        <taxon>Bacillariophyta</taxon>
        <taxon>Coscinodiscophyceae</taxon>
        <taxon>Thalassiosirophycidae</taxon>
        <taxon>Thalassiosirales</taxon>
        <taxon>Thalassiosiraceae</taxon>
        <taxon>Thalassiosira</taxon>
    </lineage>
</organism>
<name>K0RVA6_THAOC</name>
<accession>K0RVA6</accession>
<evidence type="ECO:0000313" key="2">
    <source>
        <dbReference type="Proteomes" id="UP000266841"/>
    </source>
</evidence>
<keyword evidence="2" id="KW-1185">Reference proteome</keyword>
<proteinExistence type="predicted"/>
<dbReference type="EMBL" id="AGNL01039310">
    <property type="protein sequence ID" value="EJK52741.1"/>
    <property type="molecule type" value="Genomic_DNA"/>
</dbReference>
<feature type="non-terminal residue" evidence="1">
    <location>
        <position position="125"/>
    </location>
</feature>
<dbReference type="AlphaFoldDB" id="K0RVA6"/>
<dbReference type="Proteomes" id="UP000266841">
    <property type="component" value="Unassembled WGS sequence"/>
</dbReference>
<protein>
    <submittedName>
        <fullName evidence="1">Uncharacterized protein</fullName>
    </submittedName>
</protein>